<dbReference type="InterPro" id="IPR007835">
    <property type="entry name" value="MOFRL"/>
</dbReference>
<accession>A0A3E1R9E7</accession>
<dbReference type="InterPro" id="IPR039760">
    <property type="entry name" value="MOFRL_protein"/>
</dbReference>
<protein>
    <submittedName>
        <fullName evidence="4">Glycerate kinase</fullName>
    </submittedName>
</protein>
<name>A0A3E1R9E7_9BURK</name>
<keyword evidence="5" id="KW-1185">Reference proteome</keyword>
<dbReference type="EMBL" id="QFZK01000010">
    <property type="protein sequence ID" value="RFO95996.1"/>
    <property type="molecule type" value="Genomic_DNA"/>
</dbReference>
<sequence>MHTQTPHRDLPRTRPSTEADGNGTEPNLQTLRKLFNVALAAVDPLQCMAPYLPPPPKGRTIVLGAGKASARMALAVEAAWKGPLSGLVVTRYGHGEVCSQIQIVEAAHPVPDSAGEAAAKRMLALAKTAGPDDLVLVLVSGGGSSLITLPAPGLTMDDLRGINKALLRSGAAIVDMNVVRRHLSSIKGGRLANACGAATVVTLVVSDVPGDDPAVVASGPTIADHTTPADALGVLQRYGIPISAAVRAVLEQPALEAAAVAGERQVHVIATAQLALRAAEVHAQQLGLQVVNLGGAIEGESREVARAQASMVREIRASHKARKPSLLLSGGETTVTVRGNGRGGRNAEFLLALALELQGEAGVYALACDTDGIDGVEDNAGGVIAPDSLRRASGLGLDPVALLANNDAYAFFLGLQDLITTGPTRTNVNDFRAIFISP</sequence>
<dbReference type="Gene3D" id="3.40.1480.10">
    <property type="entry name" value="MOFRL domain"/>
    <property type="match status" value="1"/>
</dbReference>
<feature type="region of interest" description="Disordered" evidence="1">
    <location>
        <begin position="1"/>
        <end position="26"/>
    </location>
</feature>
<gene>
    <name evidence="4" type="ORF">DIC66_14825</name>
</gene>
<proteinExistence type="predicted"/>
<dbReference type="GO" id="GO:0008887">
    <property type="term" value="F:glycerate kinase activity"/>
    <property type="evidence" value="ECO:0007669"/>
    <property type="project" value="InterPro"/>
</dbReference>
<keyword evidence="4" id="KW-0418">Kinase</keyword>
<dbReference type="Proteomes" id="UP000260665">
    <property type="component" value="Unassembled WGS sequence"/>
</dbReference>
<evidence type="ECO:0000259" key="2">
    <source>
        <dbReference type="Pfam" id="PF05161"/>
    </source>
</evidence>
<dbReference type="InterPro" id="IPR025286">
    <property type="entry name" value="MOFRL_assoc_dom"/>
</dbReference>
<dbReference type="SUPFAM" id="SSF82544">
    <property type="entry name" value="GckA/TtuD-like"/>
    <property type="match status" value="1"/>
</dbReference>
<dbReference type="GO" id="GO:0005737">
    <property type="term" value="C:cytoplasm"/>
    <property type="evidence" value="ECO:0007669"/>
    <property type="project" value="TreeGrafter"/>
</dbReference>
<evidence type="ECO:0000313" key="5">
    <source>
        <dbReference type="Proteomes" id="UP000260665"/>
    </source>
</evidence>
<dbReference type="RefSeq" id="WP_117178565.1">
    <property type="nucleotide sequence ID" value="NZ_QFZK01000010.1"/>
</dbReference>
<dbReference type="PANTHER" id="PTHR12227:SF0">
    <property type="entry name" value="GLYCERATE KINASE"/>
    <property type="match status" value="1"/>
</dbReference>
<keyword evidence="4" id="KW-0808">Transferase</keyword>
<dbReference type="Pfam" id="PF05161">
    <property type="entry name" value="MOFRL"/>
    <property type="match status" value="1"/>
</dbReference>
<dbReference type="InterPro" id="IPR038614">
    <property type="entry name" value="GK_N_sf"/>
</dbReference>
<dbReference type="AlphaFoldDB" id="A0A3E1R9E7"/>
<feature type="domain" description="MOFRL-associated" evidence="3">
    <location>
        <begin position="31"/>
        <end position="251"/>
    </location>
</feature>
<dbReference type="OrthoDB" id="9766552at2"/>
<dbReference type="Gene3D" id="3.40.50.10180">
    <property type="entry name" value="Glycerate kinase, MOFRL-like N-terminal domain"/>
    <property type="match status" value="1"/>
</dbReference>
<evidence type="ECO:0000313" key="4">
    <source>
        <dbReference type="EMBL" id="RFO95996.1"/>
    </source>
</evidence>
<dbReference type="FunFam" id="3.40.1480.10:FF:000002">
    <property type="entry name" value="Glycerate kinase"/>
    <property type="match status" value="1"/>
</dbReference>
<comment type="caution">
    <text evidence="4">The sequence shown here is derived from an EMBL/GenBank/DDBJ whole genome shotgun (WGS) entry which is preliminary data.</text>
</comment>
<feature type="domain" description="MOFRL" evidence="2">
    <location>
        <begin position="326"/>
        <end position="430"/>
    </location>
</feature>
<reference evidence="4 5" key="1">
    <citation type="submission" date="2018-05" db="EMBL/GenBank/DDBJ databases">
        <title>Rhodoferax soyangensis sp.nov., isolated from an oligotrophic freshwater lake.</title>
        <authorList>
            <person name="Park M."/>
        </authorList>
    </citation>
    <scope>NUCLEOTIDE SEQUENCE [LARGE SCALE GENOMIC DNA]</scope>
    <source>
        <strain evidence="4 5">IMCC26218</strain>
    </source>
</reference>
<dbReference type="InterPro" id="IPR037035">
    <property type="entry name" value="GK-like_C_sf"/>
</dbReference>
<dbReference type="Pfam" id="PF13660">
    <property type="entry name" value="DUF4147"/>
    <property type="match status" value="1"/>
</dbReference>
<evidence type="ECO:0000256" key="1">
    <source>
        <dbReference type="SAM" id="MobiDB-lite"/>
    </source>
</evidence>
<organism evidence="4 5">
    <name type="scientific">Rhodoferax lacus</name>
    <dbReference type="NCBI Taxonomy" id="2184758"/>
    <lineage>
        <taxon>Bacteria</taxon>
        <taxon>Pseudomonadati</taxon>
        <taxon>Pseudomonadota</taxon>
        <taxon>Betaproteobacteria</taxon>
        <taxon>Burkholderiales</taxon>
        <taxon>Comamonadaceae</taxon>
        <taxon>Rhodoferax</taxon>
    </lineage>
</organism>
<feature type="compositionally biased region" description="Basic and acidic residues" evidence="1">
    <location>
        <begin position="1"/>
        <end position="17"/>
    </location>
</feature>
<dbReference type="PANTHER" id="PTHR12227">
    <property type="entry name" value="GLYCERATE KINASE"/>
    <property type="match status" value="1"/>
</dbReference>
<evidence type="ECO:0000259" key="3">
    <source>
        <dbReference type="Pfam" id="PF13660"/>
    </source>
</evidence>